<dbReference type="GeneID" id="68098365"/>
<dbReference type="GO" id="GO:0005200">
    <property type="term" value="F:structural constituent of cytoskeleton"/>
    <property type="evidence" value="ECO:0007669"/>
    <property type="project" value="TreeGrafter"/>
</dbReference>
<dbReference type="PANTHER" id="PTHR47357:SF1">
    <property type="entry name" value="SPINDLE POLE BODY COMPONENT 110"/>
    <property type="match status" value="1"/>
</dbReference>
<dbReference type="PANTHER" id="PTHR47357">
    <property type="entry name" value="COP1-INTERACTIVE PROTEIN 1"/>
    <property type="match status" value="1"/>
</dbReference>
<dbReference type="InterPro" id="IPR032675">
    <property type="entry name" value="LRR_dom_sf"/>
</dbReference>
<proteinExistence type="predicted"/>
<name>A0AA88GPC8_NAELO</name>
<sequence>MIVRSNLNAHVICLILSRLHHTENSTEAISLITNFLSHTQNIDFLSVYSTQAENTNSPLTSVPTTTTPTKHENSFMLACTLQYCKECLNEMIHRMNKDPTLKLDLDYVKQLLKPLQEFDVFLWLTTKQVVQKQLSMSSQEHINSSQEPQYQQNSSSIPFPSHVMTRQQGPTLLPHLLNMSKMKQMEHDSLLKEIHQQTTLIPQLLSMSERYQKDQLEKKEKEIESLTEMLSEATTRSNLLEQALVDMEKTLHKQQQEFLTQIEKQQIEIETLKKNLHNKESEFDHATVLNNSHENSKIQLEHQVESLSQELQIVKESLNCARNENEKLTCQHHDTVKELEEHTNIATQQIQELTKEKDSLAHAMNELRHTLHEKEELIKYQESLYKQLQEKVISTTIELISKTKDHEHCQQQVVRLEKELDHLTESKEKLSKEKQQLSEEVKNINGNLNAKSIELTELNEKLEKVKSMLKEAYTTQSNLKTNFEKEKQELLSKVENLEEEKNKLASMNELYEKSKNMLKDAFIKESKLKSDFEQEKQTLLKRINTLEQELKNTPKSAPPSIQVDTVPTVPHTSATANIEEGLSPALSEASSVTSTKSYVFVQELEDLLDSVEDGSVTDLEFSAVYCDFKDLDRQQLIDVGEVIEISSHLKSLDISNKGCDDASAKTIFSALTKNERITSVDMSNNTLIGDGSLPELCNLLEKNKKLQSLKLMGTSFSADGTRNILSSLLTNFSLHTFNLNIYCLNEDEKAKFKNHLKNNNKH</sequence>
<dbReference type="EMBL" id="PYSW02000025">
    <property type="protein sequence ID" value="KAG2382118.1"/>
    <property type="molecule type" value="Genomic_DNA"/>
</dbReference>
<gene>
    <name evidence="2" type="ORF">C9374_005910</name>
</gene>
<reference evidence="2 3" key="1">
    <citation type="journal article" date="2018" name="BMC Genomics">
        <title>The genome of Naegleria lovaniensis, the basis for a comparative approach to unravel pathogenicity factors of the human pathogenic amoeba N. fowleri.</title>
        <authorList>
            <person name="Liechti N."/>
            <person name="Schurch N."/>
            <person name="Bruggmann R."/>
            <person name="Wittwer M."/>
        </authorList>
    </citation>
    <scope>NUCLEOTIDE SEQUENCE [LARGE SCALE GENOMIC DNA]</scope>
    <source>
        <strain evidence="2 3">ATCC 30569</strain>
    </source>
</reference>
<dbReference type="Gene3D" id="3.80.10.10">
    <property type="entry name" value="Ribonuclease Inhibitor"/>
    <property type="match status" value="1"/>
</dbReference>
<dbReference type="GO" id="GO:0005856">
    <property type="term" value="C:cytoskeleton"/>
    <property type="evidence" value="ECO:0007669"/>
    <property type="project" value="TreeGrafter"/>
</dbReference>
<evidence type="ECO:0000313" key="3">
    <source>
        <dbReference type="Proteomes" id="UP000816034"/>
    </source>
</evidence>
<keyword evidence="3" id="KW-1185">Reference proteome</keyword>
<evidence type="ECO:0000256" key="1">
    <source>
        <dbReference type="SAM" id="Coils"/>
    </source>
</evidence>
<protein>
    <submittedName>
        <fullName evidence="2">Uncharacterized protein</fullName>
    </submittedName>
</protein>
<dbReference type="AlphaFoldDB" id="A0AA88GPC8"/>
<accession>A0AA88GPC8</accession>
<keyword evidence="1" id="KW-0175">Coiled coil</keyword>
<comment type="caution">
    <text evidence="2">The sequence shown here is derived from an EMBL/GenBank/DDBJ whole genome shotgun (WGS) entry which is preliminary data.</text>
</comment>
<evidence type="ECO:0000313" key="2">
    <source>
        <dbReference type="EMBL" id="KAG2382118.1"/>
    </source>
</evidence>
<dbReference type="RefSeq" id="XP_044547797.1">
    <property type="nucleotide sequence ID" value="XM_044695713.1"/>
</dbReference>
<feature type="coiled-coil region" evidence="1">
    <location>
        <begin position="209"/>
        <end position="549"/>
    </location>
</feature>
<organism evidence="2 3">
    <name type="scientific">Naegleria lovaniensis</name>
    <name type="common">Amoeba</name>
    <dbReference type="NCBI Taxonomy" id="51637"/>
    <lineage>
        <taxon>Eukaryota</taxon>
        <taxon>Discoba</taxon>
        <taxon>Heterolobosea</taxon>
        <taxon>Tetramitia</taxon>
        <taxon>Eutetramitia</taxon>
        <taxon>Vahlkampfiidae</taxon>
        <taxon>Naegleria</taxon>
    </lineage>
</organism>
<dbReference type="Proteomes" id="UP000816034">
    <property type="component" value="Unassembled WGS sequence"/>
</dbReference>
<dbReference type="SUPFAM" id="SSF52047">
    <property type="entry name" value="RNI-like"/>
    <property type="match status" value="1"/>
</dbReference>